<evidence type="ECO:0000256" key="11">
    <source>
        <dbReference type="ARBA" id="ARBA00023170"/>
    </source>
</evidence>
<keyword evidence="4" id="KW-0433">Leucine-rich repeat</keyword>
<dbReference type="Proteomes" id="UP000494040">
    <property type="component" value="Unassembled WGS sequence"/>
</dbReference>
<proteinExistence type="inferred from homology"/>
<name>A0A8I6R6Y9_CIMLE</name>
<dbReference type="InterPro" id="IPR001611">
    <property type="entry name" value="Leu-rich_rpt"/>
</dbReference>
<dbReference type="PANTHER" id="PTHR24365:SF530">
    <property type="entry name" value="MSTPROX-RELATED"/>
    <property type="match status" value="1"/>
</dbReference>
<dbReference type="GO" id="GO:0005886">
    <property type="term" value="C:plasma membrane"/>
    <property type="evidence" value="ECO:0007669"/>
    <property type="project" value="TreeGrafter"/>
</dbReference>
<feature type="signal peptide" evidence="14">
    <location>
        <begin position="1"/>
        <end position="16"/>
    </location>
</feature>
<evidence type="ECO:0000256" key="6">
    <source>
        <dbReference type="ARBA" id="ARBA00022729"/>
    </source>
</evidence>
<dbReference type="GO" id="GO:0004888">
    <property type="term" value="F:transmembrane signaling receptor activity"/>
    <property type="evidence" value="ECO:0007669"/>
    <property type="project" value="InterPro"/>
</dbReference>
<evidence type="ECO:0000256" key="3">
    <source>
        <dbReference type="ARBA" id="ARBA00022588"/>
    </source>
</evidence>
<dbReference type="GeneID" id="106660945"/>
<evidence type="ECO:0000256" key="7">
    <source>
        <dbReference type="ARBA" id="ARBA00022737"/>
    </source>
</evidence>
<dbReference type="InterPro" id="IPR032675">
    <property type="entry name" value="LRR_dom_sf"/>
</dbReference>
<organism evidence="16 17">
    <name type="scientific">Cimex lectularius</name>
    <name type="common">Bed bug</name>
    <name type="synonym">Acanthia lectularia</name>
    <dbReference type="NCBI Taxonomy" id="79782"/>
    <lineage>
        <taxon>Eukaryota</taxon>
        <taxon>Metazoa</taxon>
        <taxon>Ecdysozoa</taxon>
        <taxon>Arthropoda</taxon>
        <taxon>Hexapoda</taxon>
        <taxon>Insecta</taxon>
        <taxon>Pterygota</taxon>
        <taxon>Neoptera</taxon>
        <taxon>Paraneoptera</taxon>
        <taxon>Hemiptera</taxon>
        <taxon>Heteroptera</taxon>
        <taxon>Panheteroptera</taxon>
        <taxon>Cimicomorpha</taxon>
        <taxon>Cimicidae</taxon>
        <taxon>Cimex</taxon>
    </lineage>
</organism>
<evidence type="ECO:0000313" key="17">
    <source>
        <dbReference type="Proteomes" id="UP000494040"/>
    </source>
</evidence>
<evidence type="ECO:0000259" key="15">
    <source>
        <dbReference type="PROSITE" id="PS50104"/>
    </source>
</evidence>
<keyword evidence="6 14" id="KW-0732">Signal</keyword>
<dbReference type="InterPro" id="IPR017241">
    <property type="entry name" value="Toll-like_receptor"/>
</dbReference>
<dbReference type="AlphaFoldDB" id="A0A8I6R6Y9"/>
<keyword evidence="17" id="KW-1185">Reference proteome</keyword>
<protein>
    <recommendedName>
        <fullName evidence="15">TIR domain-containing protein</fullName>
    </recommendedName>
</protein>
<reference evidence="16" key="1">
    <citation type="submission" date="2022-01" db="UniProtKB">
        <authorList>
            <consortium name="EnsemblMetazoa"/>
        </authorList>
    </citation>
    <scope>IDENTIFICATION</scope>
</reference>
<dbReference type="KEGG" id="clec:106660945"/>
<evidence type="ECO:0000256" key="8">
    <source>
        <dbReference type="ARBA" id="ARBA00022859"/>
    </source>
</evidence>
<dbReference type="PROSITE" id="PS51450">
    <property type="entry name" value="LRR"/>
    <property type="match status" value="2"/>
</dbReference>
<evidence type="ECO:0000256" key="10">
    <source>
        <dbReference type="ARBA" id="ARBA00023136"/>
    </source>
</evidence>
<dbReference type="OrthoDB" id="6160824at2759"/>
<keyword evidence="8" id="KW-0391">Immunity</keyword>
<dbReference type="EnsemblMetazoa" id="XM_014384021.2">
    <property type="protein sequence ID" value="XP_014239507.1"/>
    <property type="gene ID" value="LOC106660945"/>
</dbReference>
<dbReference type="RefSeq" id="XP_014239507.1">
    <property type="nucleotide sequence ID" value="XM_014384021.2"/>
</dbReference>
<dbReference type="Gene3D" id="3.40.50.10140">
    <property type="entry name" value="Toll/interleukin-1 receptor homology (TIR) domain"/>
    <property type="match status" value="1"/>
</dbReference>
<dbReference type="SMART" id="SM00369">
    <property type="entry name" value="LRR_TYP"/>
    <property type="match status" value="9"/>
</dbReference>
<dbReference type="GO" id="GO:0002224">
    <property type="term" value="P:toll-like receptor signaling pathway"/>
    <property type="evidence" value="ECO:0007669"/>
    <property type="project" value="InterPro"/>
</dbReference>
<feature type="transmembrane region" description="Helical" evidence="13">
    <location>
        <begin position="627"/>
        <end position="651"/>
    </location>
</feature>
<dbReference type="Pfam" id="PF01582">
    <property type="entry name" value="TIR"/>
    <property type="match status" value="1"/>
</dbReference>
<comment type="subcellular location">
    <subcellularLocation>
        <location evidence="1">Membrane</location>
        <topology evidence="1">Single-pass type I membrane protein</topology>
    </subcellularLocation>
</comment>
<evidence type="ECO:0000256" key="13">
    <source>
        <dbReference type="SAM" id="Phobius"/>
    </source>
</evidence>
<feature type="chain" id="PRO_5035103399" description="TIR domain-containing protein" evidence="14">
    <location>
        <begin position="17"/>
        <end position="831"/>
    </location>
</feature>
<dbReference type="OMA" id="YHRIFLE"/>
<keyword evidence="11" id="KW-0675">Receptor</keyword>
<dbReference type="FunFam" id="3.40.50.10140:FF:000001">
    <property type="entry name" value="Toll-like receptor 2"/>
    <property type="match status" value="1"/>
</dbReference>
<evidence type="ECO:0000256" key="1">
    <source>
        <dbReference type="ARBA" id="ARBA00004479"/>
    </source>
</evidence>
<dbReference type="PIRSF" id="PIRSF037595">
    <property type="entry name" value="Toll-like_receptor"/>
    <property type="match status" value="1"/>
</dbReference>
<dbReference type="SUPFAM" id="SSF52200">
    <property type="entry name" value="Toll/Interleukin receptor TIR domain"/>
    <property type="match status" value="1"/>
</dbReference>
<feature type="domain" description="TIR" evidence="15">
    <location>
        <begin position="683"/>
        <end position="825"/>
    </location>
</feature>
<evidence type="ECO:0000256" key="2">
    <source>
        <dbReference type="ARBA" id="ARBA00009634"/>
    </source>
</evidence>
<evidence type="ECO:0000256" key="12">
    <source>
        <dbReference type="ARBA" id="ARBA00023180"/>
    </source>
</evidence>
<evidence type="ECO:0000256" key="9">
    <source>
        <dbReference type="ARBA" id="ARBA00022989"/>
    </source>
</evidence>
<evidence type="ECO:0000313" key="16">
    <source>
        <dbReference type="EnsemblMetazoa" id="XP_014239508.1"/>
    </source>
</evidence>
<keyword evidence="9 13" id="KW-1133">Transmembrane helix</keyword>
<sequence length="831" mass="96019">MLITLFLWGFLHSCICFELPGSQPAKPFLGEFQMLSKDMTTGCKVIFFPPSRYHYYGESCIDVPKELDSSCNQVSMRSTKITKLSRGDFDHWDQITSLSLEVNTELRTIEAGVFRNMSKLKNLTIKNNCNLKELSDGVFEGLVSLKALSYTNNMKDLKQFLYSTRPAILPKLEMLDISENFLYSINATDFEHLRNGVLKILSLRFCSLVYVDPRAFSPLYGLTVLDLGNNDLNTTAINDLMIGINETTPNLSSLCLASNLIHKDSYTVLKTISHMNISYLDLSENHFDPMIPGTFPTMSNLVHLDLSGIKAVSFPNGTLTEEIVPNLKKLNLSKNRFISIIEGFLLPNLVHLDLSENTCETCFSTSLFKIHDRQLEKMEALEVLNLSKNNLYYIKKYMFYNLLSLTDLSLSNCSIYKIDNFSFSNLTNLLHLDLSQNNFIISYALTKDVFDGLVNLSWLNLESCGITELSDKDVFFNLKNLIHLNLKRNYLVEFDQIMFSHLTSVEIIDMSHNDILEWETELFYNNKNLKTLSLVSNQIGEVTISMLKDFSSLTFVDLKDNPFFCTCSALSMVKKYMNSVGLTMVDINLMHLNDTKNVCFAPRKWATTEFIDYLNYNLRTGYCDYNMIVIMGITAGILFLTFLIVCTVYYLRWHIRYWAFLLQQSMGHDYFPKKKRNPPDGKYKYDGFVSYSHEDRNFVVKLVTMLESQEPFLSLCVFDRDFDVGGVITENVMTNLASSRRTILVLSDSFARSTWCLWEMQMAQHKWIFFKDEENDPLIIIKIGEIMDRHMTPTLRYLIKTRIYLQWNPDPKKQKIFWQKLRSALSRPTMN</sequence>
<dbReference type="GO" id="GO:0045087">
    <property type="term" value="P:innate immune response"/>
    <property type="evidence" value="ECO:0007669"/>
    <property type="project" value="UniProtKB-KW"/>
</dbReference>
<dbReference type="PROSITE" id="PS50104">
    <property type="entry name" value="TIR"/>
    <property type="match status" value="1"/>
</dbReference>
<dbReference type="PANTHER" id="PTHR24365">
    <property type="entry name" value="TOLL-LIKE RECEPTOR"/>
    <property type="match status" value="1"/>
</dbReference>
<keyword evidence="3" id="KW-0399">Innate immunity</keyword>
<dbReference type="SMART" id="SM00255">
    <property type="entry name" value="TIR"/>
    <property type="match status" value="1"/>
</dbReference>
<dbReference type="InterPro" id="IPR000157">
    <property type="entry name" value="TIR_dom"/>
</dbReference>
<keyword evidence="10 13" id="KW-0472">Membrane</keyword>
<dbReference type="SUPFAM" id="SSF52058">
    <property type="entry name" value="L domain-like"/>
    <property type="match status" value="2"/>
</dbReference>
<keyword evidence="12" id="KW-0325">Glycoprotein</keyword>
<evidence type="ECO:0000256" key="14">
    <source>
        <dbReference type="SAM" id="SignalP"/>
    </source>
</evidence>
<dbReference type="InterPro" id="IPR003591">
    <property type="entry name" value="Leu-rich_rpt_typical-subtyp"/>
</dbReference>
<keyword evidence="7" id="KW-0677">Repeat</keyword>
<dbReference type="EnsemblMetazoa" id="XM_014384022.2">
    <property type="protein sequence ID" value="XP_014239508.1"/>
    <property type="gene ID" value="LOC106660945"/>
</dbReference>
<dbReference type="RefSeq" id="XP_014239508.1">
    <property type="nucleotide sequence ID" value="XM_014384022.2"/>
</dbReference>
<evidence type="ECO:0000256" key="4">
    <source>
        <dbReference type="ARBA" id="ARBA00022614"/>
    </source>
</evidence>
<accession>A0A8I6R6Y9</accession>
<evidence type="ECO:0000256" key="5">
    <source>
        <dbReference type="ARBA" id="ARBA00022692"/>
    </source>
</evidence>
<comment type="similarity">
    <text evidence="2">Belongs to the Toll-like receptor family.</text>
</comment>
<dbReference type="Gene3D" id="3.80.10.10">
    <property type="entry name" value="Ribonuclease Inhibitor"/>
    <property type="match status" value="3"/>
</dbReference>
<dbReference type="Pfam" id="PF13855">
    <property type="entry name" value="LRR_8"/>
    <property type="match status" value="3"/>
</dbReference>
<keyword evidence="5 13" id="KW-0812">Transmembrane</keyword>
<dbReference type="InterPro" id="IPR035897">
    <property type="entry name" value="Toll_tir_struct_dom_sf"/>
</dbReference>